<protein>
    <recommendedName>
        <fullName evidence="4">Lipoprotein</fullName>
    </recommendedName>
</protein>
<reference evidence="2 3" key="1">
    <citation type="journal article" date="2016" name="Genome Announc.">
        <title>Draft Genome Sequence of Planomonospora sphaerica JCM9374, a Rare Actinomycete.</title>
        <authorList>
            <person name="Dohra H."/>
            <person name="Suzuki T."/>
            <person name="Inoue Y."/>
            <person name="Kodani S."/>
        </authorList>
    </citation>
    <scope>NUCLEOTIDE SEQUENCE [LARGE SCALE GENOMIC DNA]</scope>
    <source>
        <strain evidence="2 3">JCM 9374</strain>
    </source>
</reference>
<reference evidence="3" key="2">
    <citation type="submission" date="2016-04" db="EMBL/GenBank/DDBJ databases">
        <title>Planomonospora sphaerica JCM9374 whole genome shotgun sequence.</title>
        <authorList>
            <person name="Suzuki T."/>
            <person name="Dohra H."/>
            <person name="Kodani S."/>
        </authorList>
    </citation>
    <scope>NUCLEOTIDE SEQUENCE [LARGE SCALE GENOMIC DNA]</scope>
    <source>
        <strain evidence="3">JCM 9374</strain>
    </source>
</reference>
<comment type="caution">
    <text evidence="2">The sequence shown here is derived from an EMBL/GenBank/DDBJ whole genome shotgun (WGS) entry which is preliminary data.</text>
</comment>
<dbReference type="PROSITE" id="PS51257">
    <property type="entry name" value="PROKAR_LIPOPROTEIN"/>
    <property type="match status" value="1"/>
</dbReference>
<organism evidence="2 3">
    <name type="scientific">Planomonospora sphaerica</name>
    <dbReference type="NCBI Taxonomy" id="161355"/>
    <lineage>
        <taxon>Bacteria</taxon>
        <taxon>Bacillati</taxon>
        <taxon>Actinomycetota</taxon>
        <taxon>Actinomycetes</taxon>
        <taxon>Streptosporangiales</taxon>
        <taxon>Streptosporangiaceae</taxon>
        <taxon>Planomonospora</taxon>
    </lineage>
</organism>
<sequence length="162" mass="17033">MRAFVCVLALTMAAAGCGSGPESAPAQAPPPVPAAGTAVNPARPDEAKPDGADKDRTPDRTPGGSPDGPSAGGAEVSAEQHRILTGQCRYADTAGLREECLAAVRRGYRVGRENRDLDCRTYSGVTVCGRLPLSERERGCVEKWVTGGLTQRRAEVECYVFS</sequence>
<feature type="compositionally biased region" description="Basic and acidic residues" evidence="1">
    <location>
        <begin position="43"/>
        <end position="59"/>
    </location>
</feature>
<feature type="compositionally biased region" description="Low complexity" evidence="1">
    <location>
        <begin position="62"/>
        <end position="74"/>
    </location>
</feature>
<gene>
    <name evidence="2" type="ORF">PS9374_03062</name>
</gene>
<accession>A0A171CY70</accession>
<name>A0A171CY70_9ACTN</name>
<evidence type="ECO:0000256" key="1">
    <source>
        <dbReference type="SAM" id="MobiDB-lite"/>
    </source>
</evidence>
<keyword evidence="3" id="KW-1185">Reference proteome</keyword>
<evidence type="ECO:0000313" key="3">
    <source>
        <dbReference type="Proteomes" id="UP000077701"/>
    </source>
</evidence>
<evidence type="ECO:0000313" key="2">
    <source>
        <dbReference type="EMBL" id="GAT67409.1"/>
    </source>
</evidence>
<evidence type="ECO:0008006" key="4">
    <source>
        <dbReference type="Google" id="ProtNLM"/>
    </source>
</evidence>
<dbReference type="RefSeq" id="WP_231647362.1">
    <property type="nucleotide sequence ID" value="NZ_BDCX01000007.1"/>
</dbReference>
<feature type="region of interest" description="Disordered" evidence="1">
    <location>
        <begin position="17"/>
        <end position="79"/>
    </location>
</feature>
<dbReference type="EMBL" id="BDCX01000007">
    <property type="protein sequence ID" value="GAT67409.1"/>
    <property type="molecule type" value="Genomic_DNA"/>
</dbReference>
<proteinExistence type="predicted"/>
<dbReference type="Proteomes" id="UP000077701">
    <property type="component" value="Unassembled WGS sequence"/>
</dbReference>
<dbReference type="AlphaFoldDB" id="A0A171CY70"/>